<protein>
    <submittedName>
        <fullName evidence="1">Ubiquitin</fullName>
    </submittedName>
</protein>
<dbReference type="Proteomes" id="UP000831880">
    <property type="component" value="Chromosome"/>
</dbReference>
<dbReference type="RefSeq" id="WP_244754392.1">
    <property type="nucleotide sequence ID" value="NZ_CP095074.1"/>
</dbReference>
<name>A0ABY4H320_9BACI</name>
<organism evidence="1 2">
    <name type="scientific">Halobacillus shinanisalinarum</name>
    <dbReference type="NCBI Taxonomy" id="2932258"/>
    <lineage>
        <taxon>Bacteria</taxon>
        <taxon>Bacillati</taxon>
        <taxon>Bacillota</taxon>
        <taxon>Bacilli</taxon>
        <taxon>Bacillales</taxon>
        <taxon>Bacillaceae</taxon>
        <taxon>Halobacillus</taxon>
    </lineage>
</organism>
<dbReference type="EMBL" id="CP095074">
    <property type="protein sequence ID" value="UOQ94563.1"/>
    <property type="molecule type" value="Genomic_DNA"/>
</dbReference>
<evidence type="ECO:0000313" key="2">
    <source>
        <dbReference type="Proteomes" id="UP000831880"/>
    </source>
</evidence>
<keyword evidence="2" id="KW-1185">Reference proteome</keyword>
<reference evidence="1 2" key="1">
    <citation type="submission" date="2022-04" db="EMBL/GenBank/DDBJ databases">
        <title>Halobacillus sp. isolated from saltern.</title>
        <authorList>
            <person name="Won M."/>
            <person name="Lee C.-M."/>
            <person name="Woen H.-Y."/>
            <person name="Kwon S.-W."/>
        </authorList>
    </citation>
    <scope>NUCLEOTIDE SEQUENCE [LARGE SCALE GENOMIC DNA]</scope>
    <source>
        <strain evidence="1 2">SSTM10-2</strain>
    </source>
</reference>
<accession>A0ABY4H320</accession>
<gene>
    <name evidence="1" type="ORF">MUO14_06330</name>
</gene>
<proteinExistence type="predicted"/>
<dbReference type="Gene3D" id="3.10.20.90">
    <property type="entry name" value="Phosphatidylinositol 3-kinase Catalytic Subunit, Chain A, domain 1"/>
    <property type="match status" value="1"/>
</dbReference>
<evidence type="ECO:0000313" key="1">
    <source>
        <dbReference type="EMBL" id="UOQ94563.1"/>
    </source>
</evidence>
<dbReference type="Pfam" id="PF08817">
    <property type="entry name" value="YukD"/>
    <property type="match status" value="1"/>
</dbReference>
<dbReference type="InterPro" id="IPR024962">
    <property type="entry name" value="YukD-like"/>
</dbReference>
<sequence>MYIQVSIDLQNYHKKELDLRLSNRSSVKRLIDIVWQVSQLETPPHDGDWIRIVNKQMVCAGSATLEESGITSGDKIEIL</sequence>